<organism evidence="2 3">
    <name type="scientific">Microterricola viridarii</name>
    <dbReference type="NCBI Taxonomy" id="412690"/>
    <lineage>
        <taxon>Bacteria</taxon>
        <taxon>Bacillati</taxon>
        <taxon>Actinomycetota</taxon>
        <taxon>Actinomycetes</taxon>
        <taxon>Micrococcales</taxon>
        <taxon>Microbacteriaceae</taxon>
        <taxon>Microterricola</taxon>
    </lineage>
</organism>
<dbReference type="KEGG" id="mvd:AWU67_00855"/>
<dbReference type="SUPFAM" id="SSF49265">
    <property type="entry name" value="Fibronectin type III"/>
    <property type="match status" value="1"/>
</dbReference>
<dbReference type="Pfam" id="PF17963">
    <property type="entry name" value="Big_9"/>
    <property type="match status" value="4"/>
</dbReference>
<keyword evidence="1" id="KW-0812">Transmembrane</keyword>
<proteinExistence type="predicted"/>
<dbReference type="InterPro" id="IPR036116">
    <property type="entry name" value="FN3_sf"/>
</dbReference>
<keyword evidence="1" id="KW-0472">Membrane</keyword>
<reference evidence="2 3" key="1">
    <citation type="journal article" date="2016" name="J. Biotechnol.">
        <title>First complete genome sequence of a species in the genus Microterricola, an extremophilic cold active enzyme producing bacterial strain ERGS5:02 isolated from Sikkim Himalaya.</title>
        <authorList>
            <person name="Himanshu"/>
            <person name="Swarnkar M.K."/>
            <person name="Singh D."/>
            <person name="Kumar R."/>
        </authorList>
    </citation>
    <scope>NUCLEOTIDE SEQUENCE [LARGE SCALE GENOMIC DNA]</scope>
    <source>
        <strain evidence="2 3">ERGS5:02</strain>
    </source>
</reference>
<keyword evidence="1" id="KW-1133">Transmembrane helix</keyword>
<dbReference type="Gene3D" id="2.60.40.3440">
    <property type="match status" value="1"/>
</dbReference>
<dbReference type="RefSeq" id="WP_067225595.1">
    <property type="nucleotide sequence ID" value="NZ_CP014145.1"/>
</dbReference>
<dbReference type="Proteomes" id="UP000058305">
    <property type="component" value="Chromosome"/>
</dbReference>
<evidence type="ECO:0000313" key="3">
    <source>
        <dbReference type="Proteomes" id="UP000058305"/>
    </source>
</evidence>
<name>A0A0Y0MC13_9MICO</name>
<evidence type="ECO:0000256" key="1">
    <source>
        <dbReference type="SAM" id="Phobius"/>
    </source>
</evidence>
<gene>
    <name evidence="2" type="ORF">AWU67_00855</name>
</gene>
<dbReference type="EMBL" id="CP014145">
    <property type="protein sequence ID" value="AMB57646.1"/>
    <property type="molecule type" value="Genomic_DNA"/>
</dbReference>
<dbReference type="OrthoDB" id="5241356at2"/>
<protein>
    <recommendedName>
        <fullName evidence="4">Fibronectin type-III domain-containing protein</fullName>
    </recommendedName>
</protein>
<evidence type="ECO:0000313" key="2">
    <source>
        <dbReference type="EMBL" id="AMB57646.1"/>
    </source>
</evidence>
<evidence type="ECO:0008006" key="4">
    <source>
        <dbReference type="Google" id="ProtNLM"/>
    </source>
</evidence>
<feature type="transmembrane region" description="Helical" evidence="1">
    <location>
        <begin position="12"/>
        <end position="36"/>
    </location>
</feature>
<sequence>MSRTERRRLPRSLFQGIAVGVIGAVLVGAAVIAAGFDVKQTPVNDASIWALQSGDGNRYARVNTEIGELDTIKTVRNPSALAQNAAHTLLLAQNNERLADIDAVRPVDFDAANTDYEHTPTGTVQVVSAADTIAYRTNTGSIFVARISDGAASSPLAVDPYAADPLTDGAERRFYRSDAIALGEDGTLLSYSSAEQSVLRYSVPDAAVAGFDPVPDGPTEGTPQLSQVADSWALLAEDGDSLWLRDREGAIDPGVSAQFVVQSPSSAGRLLYIADDAGLSSIDVRTATVERVLGDTSGAVGARLGVPAKPLVFDGIAWAAWLPSGTAQGTLWSSDSAARALDFGARTLSEDAQPVFQSNGARLILNDTQSGWVWTLPDGALVPSSQDWGVLSAEQEQTSTDEQQTAEVLEPKPPVAEPDSFGVRAGALAVLPVLLNDHDPNTDVLTVMPSSLTALPPEFGTLSLTDQSQSIAVRVAPDATGSATFSYAVTDGTRADGLNSEPTTVTLTVHDELSNSAPVWCGTEGCLARWPSPELAPGGTVTVPVLPGWVDPDGDPLFVSAALNQSGIGSVGTTQAGEVVYRHPNPALDEPLTVAILVTVSDTRGATSERVLSILVTPSPRLTATPFALSTAVGESLTVDPDSFVDGVTGSYRIVSATAPPTAQGAVVTVNSGASTFDFTAANPGEYVVRFSLADAVAEVQSFVRVTVVAQDAASLSTTPVTVFVRPRADATVDVFSAVSNPAGRVLLVSEPLPRPVPGAALEVSLVGQNLLRMRGTTADEQPGLLGVVGYTVSDGTGDPRFRTEGEASVYLLPAPTPQPPIAAADSIVVRAGTQIDIPVLKNDLAPDGNRMVLNPDSIVNQSGEGLAFAAGSILRYLAPDVPGEYELRYTISTSGAPELTDTAAVTVTVTPDGENQKPVPRTLTGRVLSGETVRIPFDSFGIDPDGDEVLLDRVLTQPASGSASISATGDSIVYTSVKGFRGPVQFDYRVRDAQGDTGSATVRIGVLDAQSDPSPITFSDYVQVQAGQANQVVLHPAANDIDPTGGVLSLNGVLPDAVQGSQEYSDLQTHILSVNGDDPNAVVLKAGTEPGTMAFTYTVENSRGDIGVGLIVMTVVRASIPDHPVIVDTVLTLDERAAFAQGIDVVSGKVSWTAGDVSGLTLSIWGDPHGVQASGWKLRGTAPDAGLLLPFALTGTSFAGDVVTSYGFLRIPAVHEAILALKPGLAPLKVKEAEALRFDMATLVGVPSGEVLEIGRGSVEASGQRPGGTCVAESGSRIRYDAGEGQPWTDSCVVPVRLAGSDAYTHLAVPIEVTPRDPQPELRPAAVTASPGAAAVSYDLQQMVHWQGKPDPASLVFVVEHANDQFVVTQEGSRLSVQALDSAVPGRETPVTVRLSSYPDTPPAVLALRVGPAPSALPKGGTVAQECSQAAGSSCLIPVIGAPGEANAFANTPLTLVSVSVVSSCAGVSFAVDGTSQVRASWANDSPGGVCQATFVVADAQGKRSAAERNGSVTLDLQGFPRAPDAISQVAYDSGSITLAITPGPATTAHPTLQGFVVLRDGVEVASCTPAGVCPTLTGMKNGDKALYEARSINAAGRSLASVSTTAWAYAVPGMGEATAEPVFDATRTTLVQGVAEVSIPNSDPSTQAYLVNGTRFPVSTAGSGATTFRLALPVGPNTVVIQPLSSIERPSGTGPADKQGSVGVSIAGLPSVNAGGQLSASERTITAPEATGVANNSTRTPVTLYIATPAPATAACRVDANGRNLTVSGNGSVSSTSSTISGLTPFTTYNVEVCHSNGFGYAQLGLGSAYTWAQPDAPSGFTYTVSGTNGQFTIDKPTSTATTPAGHEVVFSGYPSDRWGQDPQISVRYCVVGSTERCSQPTPVTAANPNKAWQVRLDAVTLAACIPGKTLTFGVSGKGTENSAAAVTATGYEYLVPGRPAVPGSPGSPAIPAVPDSIDPDTGLPIPGTGSPEVPAVPAVPAVPGTADEWKAAPTDGILPSDATKVRSIAWALAWGAPQMQGFAPLAGVINQEFSCG</sequence>
<accession>A0A0Y0MC13</accession>
<reference evidence="3" key="2">
    <citation type="submission" date="2016-01" db="EMBL/GenBank/DDBJ databases">
        <title>First complete genome sequence of a species in the genus Microterricola, an extremophilic cold active enzyme producing strain ERGS5:02 isolated from Sikkim Himalaya.</title>
        <authorList>
            <person name="Kumar R."/>
            <person name="Singh D."/>
            <person name="Swarnkar M.K."/>
        </authorList>
    </citation>
    <scope>NUCLEOTIDE SEQUENCE [LARGE SCALE GENOMIC DNA]</scope>
    <source>
        <strain evidence="3">ERGS5:02</strain>
    </source>
</reference>
<keyword evidence="3" id="KW-1185">Reference proteome</keyword>